<gene>
    <name evidence="10" type="ORF">RM538_10475</name>
</gene>
<comment type="caution">
    <text evidence="9">Lacks conserved residue(s) required for the propagation of feature annotation.</text>
</comment>
<evidence type="ECO:0000256" key="2">
    <source>
        <dbReference type="ARBA" id="ARBA00022679"/>
    </source>
</evidence>
<reference evidence="10 11" key="1">
    <citation type="submission" date="2023-09" db="EMBL/GenBank/DDBJ databases">
        <authorList>
            <person name="Rey-Velasco X."/>
        </authorList>
    </citation>
    <scope>NUCLEOTIDE SEQUENCE [LARGE SCALE GENOMIC DNA]</scope>
    <source>
        <strain evidence="10 11">W242</strain>
    </source>
</reference>
<evidence type="ECO:0000256" key="7">
    <source>
        <dbReference type="ARBA" id="ARBA00023264"/>
    </source>
</evidence>
<evidence type="ECO:0000256" key="4">
    <source>
        <dbReference type="ARBA" id="ARBA00022842"/>
    </source>
</evidence>
<dbReference type="InterPro" id="IPR039074">
    <property type="entry name" value="GGGP/HepGP_synthase_I"/>
</dbReference>
<keyword evidence="7 9" id="KW-1208">Phospholipid metabolism</keyword>
<proteinExistence type="inferred from homology"/>
<keyword evidence="6 9" id="KW-0594">Phospholipid biosynthesis</keyword>
<keyword evidence="4 9" id="KW-0460">Magnesium</keyword>
<evidence type="ECO:0000313" key="11">
    <source>
        <dbReference type="Proteomes" id="UP001254488"/>
    </source>
</evidence>
<feature type="binding site" evidence="9">
    <location>
        <begin position="169"/>
        <end position="175"/>
    </location>
    <ligand>
        <name>sn-glycerol 1-phosphate</name>
        <dbReference type="ChEBI" id="CHEBI:57685"/>
    </ligand>
</feature>
<dbReference type="HAMAP" id="MF_00112">
    <property type="entry name" value="GGGP_HepGP_synthase"/>
    <property type="match status" value="1"/>
</dbReference>
<dbReference type="InterPro" id="IPR008205">
    <property type="entry name" value="GGGP_HepGP_synthase"/>
</dbReference>
<feature type="binding site" evidence="9">
    <location>
        <position position="21"/>
    </location>
    <ligand>
        <name>Mg(2+)</name>
        <dbReference type="ChEBI" id="CHEBI:18420"/>
    </ligand>
</feature>
<organism evidence="10 11">
    <name type="scientific">Patiriisocius hiemis</name>
    <dbReference type="NCBI Taxonomy" id="3075604"/>
    <lineage>
        <taxon>Bacteria</taxon>
        <taxon>Pseudomonadati</taxon>
        <taxon>Bacteroidota</taxon>
        <taxon>Flavobacteriia</taxon>
        <taxon>Flavobacteriales</taxon>
        <taxon>Flavobacteriaceae</taxon>
        <taxon>Patiriisocius</taxon>
    </lineage>
</organism>
<evidence type="ECO:0000256" key="8">
    <source>
        <dbReference type="ARBA" id="ARBA00047288"/>
    </source>
</evidence>
<dbReference type="SUPFAM" id="SSF51395">
    <property type="entry name" value="FMN-linked oxidoreductases"/>
    <property type="match status" value="1"/>
</dbReference>
<dbReference type="EC" id="2.5.1.41" evidence="9"/>
<dbReference type="NCBIfam" id="NF003198">
    <property type="entry name" value="PRK04169.1-2"/>
    <property type="match status" value="1"/>
</dbReference>
<evidence type="ECO:0000256" key="6">
    <source>
        <dbReference type="ARBA" id="ARBA00023209"/>
    </source>
</evidence>
<dbReference type="NCBIfam" id="TIGR01769">
    <property type="entry name" value="GGGP"/>
    <property type="match status" value="1"/>
</dbReference>
<comment type="function">
    <text evidence="9">Prenyltransferase that catalyzes the transfer of the geranylgeranyl moiety of geranylgeranyl diphosphate (GGPP) to the C3 hydroxyl of sn-glycerol-1-phosphate (G1P).</text>
</comment>
<dbReference type="Pfam" id="PF01884">
    <property type="entry name" value="PcrB"/>
    <property type="match status" value="1"/>
</dbReference>
<comment type="similarity">
    <text evidence="9">Belongs to the GGGP/HepGP synthase family. Group II subfamily.</text>
</comment>
<evidence type="ECO:0000256" key="1">
    <source>
        <dbReference type="ARBA" id="ARBA00022516"/>
    </source>
</evidence>
<feature type="binding site" evidence="9">
    <location>
        <position position="49"/>
    </location>
    <ligand>
        <name>Mg(2+)</name>
        <dbReference type="ChEBI" id="CHEBI:18420"/>
    </ligand>
</feature>
<dbReference type="EMBL" id="JAVRHZ010000006">
    <property type="protein sequence ID" value="MDT0556431.1"/>
    <property type="molecule type" value="Genomic_DNA"/>
</dbReference>
<dbReference type="NCBIfam" id="TIGR01768">
    <property type="entry name" value="GGGP-family"/>
    <property type="match status" value="1"/>
</dbReference>
<name>A0ABU2YE21_9FLAO</name>
<dbReference type="InterPro" id="IPR010946">
    <property type="entry name" value="GGGP_synth"/>
</dbReference>
<keyword evidence="3 9" id="KW-0479">Metal-binding</keyword>
<comment type="caution">
    <text evidence="10">The sequence shown here is derived from an EMBL/GenBank/DDBJ whole genome shotgun (WGS) entry which is preliminary data.</text>
</comment>
<feature type="binding site" evidence="9">
    <location>
        <begin position="200"/>
        <end position="201"/>
    </location>
    <ligand>
        <name>sn-glycerol 1-phosphate</name>
        <dbReference type="ChEBI" id="CHEBI:57685"/>
    </ligand>
</feature>
<dbReference type="PANTHER" id="PTHR40029:SF2">
    <property type="entry name" value="HEPTAPRENYLGLYCERYL PHOSPHATE SYNTHASE"/>
    <property type="match status" value="1"/>
</dbReference>
<keyword evidence="1 9" id="KW-0444">Lipid biosynthesis</keyword>
<keyword evidence="5 9" id="KW-0443">Lipid metabolism</keyword>
<dbReference type="Proteomes" id="UP001254488">
    <property type="component" value="Unassembled WGS sequence"/>
</dbReference>
<dbReference type="RefSeq" id="WP_311333383.1">
    <property type="nucleotide sequence ID" value="NZ_JAVRHZ010000006.1"/>
</dbReference>
<dbReference type="InterPro" id="IPR038597">
    <property type="entry name" value="GGGP/HepGP_synthase_sf"/>
</dbReference>
<dbReference type="PANTHER" id="PTHR40029">
    <property type="match status" value="1"/>
</dbReference>
<feature type="binding site" evidence="9">
    <location>
        <begin position="222"/>
        <end position="223"/>
    </location>
    <ligand>
        <name>sn-glycerol 1-phosphate</name>
        <dbReference type="ChEBI" id="CHEBI:57685"/>
    </ligand>
</feature>
<evidence type="ECO:0000256" key="5">
    <source>
        <dbReference type="ARBA" id="ARBA00023098"/>
    </source>
</evidence>
<sequence>MISFYESIVTSEKKLLAILIDPDKFYEENVSHFLSRIPVQTTHIFVGGSTVANNKTEVTVKALKKETNLPVFLFPGNYEQITNTADAILFLSLLSGRNPEYLIGQQVKAVRMLKESTLEVIPTGYILIDGDNESAVARVSQTQPMPQDNIEAIVNTALAGEYLGAKLIYLEAGSGAKIPVNTSIIEAVKKEITLPLIVGGGIRTNERKEAAYIAGADMVVMGTVFEEELLESK</sequence>
<evidence type="ECO:0000256" key="9">
    <source>
        <dbReference type="HAMAP-Rule" id="MF_00112"/>
    </source>
</evidence>
<evidence type="ECO:0000313" key="10">
    <source>
        <dbReference type="EMBL" id="MDT0556431.1"/>
    </source>
</evidence>
<comment type="catalytic activity">
    <reaction evidence="8 9">
        <text>sn-glycerol 1-phosphate + (2E,6E,10E)-geranylgeranyl diphosphate = sn-3-O-(geranylgeranyl)glycerol 1-phosphate + diphosphate</text>
        <dbReference type="Rhea" id="RHEA:23404"/>
        <dbReference type="ChEBI" id="CHEBI:33019"/>
        <dbReference type="ChEBI" id="CHEBI:57677"/>
        <dbReference type="ChEBI" id="CHEBI:57685"/>
        <dbReference type="ChEBI" id="CHEBI:58756"/>
        <dbReference type="EC" id="2.5.1.41"/>
    </reaction>
</comment>
<accession>A0ABU2YE21</accession>
<protein>
    <recommendedName>
        <fullName evidence="9">Geranylgeranylglyceryl phosphate synthase</fullName>
        <shortName evidence="9">GGGP synthase</shortName>
        <shortName evidence="9">GGGPS</shortName>
        <ecNumber evidence="9">2.5.1.41</ecNumber>
    </recommendedName>
    <alternativeName>
        <fullName evidence="9">(S)-3-O-geranylgeranylglyceryl phosphate synthase</fullName>
    </alternativeName>
    <alternativeName>
        <fullName evidence="9">Phosphoglycerol geranylgeranyltransferase</fullName>
    </alternativeName>
</protein>
<dbReference type="Gene3D" id="3.20.20.390">
    <property type="entry name" value="FMN-linked oxidoreductases"/>
    <property type="match status" value="1"/>
</dbReference>
<keyword evidence="2 9" id="KW-0808">Transferase</keyword>
<evidence type="ECO:0000256" key="3">
    <source>
        <dbReference type="ARBA" id="ARBA00022723"/>
    </source>
</evidence>
<comment type="cofactor">
    <cofactor evidence="9">
        <name>Mg(2+)</name>
        <dbReference type="ChEBI" id="CHEBI:18420"/>
    </cofactor>
</comment>
<keyword evidence="11" id="KW-1185">Reference proteome</keyword>